<keyword evidence="1" id="KW-0805">Transcription regulation</keyword>
<evidence type="ECO:0000256" key="1">
    <source>
        <dbReference type="ARBA" id="ARBA00023015"/>
    </source>
</evidence>
<keyword evidence="2" id="KW-0238">DNA-binding</keyword>
<feature type="domain" description="HTH asnC-type" evidence="4">
    <location>
        <begin position="2"/>
        <end position="63"/>
    </location>
</feature>
<dbReference type="Pfam" id="PF13404">
    <property type="entry name" value="HTH_AsnC-type"/>
    <property type="match status" value="1"/>
</dbReference>
<evidence type="ECO:0000256" key="2">
    <source>
        <dbReference type="ARBA" id="ARBA00023125"/>
    </source>
</evidence>
<dbReference type="PANTHER" id="PTHR30154:SF34">
    <property type="entry name" value="TRANSCRIPTIONAL REGULATOR AZLB"/>
    <property type="match status" value="1"/>
</dbReference>
<reference evidence="6" key="1">
    <citation type="journal article" date="2020" name="mSystems">
        <title>Genome- and Community-Level Interaction Insights into Carbon Utilization and Element Cycling Functions of Hydrothermarchaeota in Hydrothermal Sediment.</title>
        <authorList>
            <person name="Zhou Z."/>
            <person name="Liu Y."/>
            <person name="Xu W."/>
            <person name="Pan J."/>
            <person name="Luo Z.H."/>
            <person name="Li M."/>
        </authorList>
    </citation>
    <scope>NUCLEOTIDE SEQUENCE [LARGE SCALE GENOMIC DNA]</scope>
    <source>
        <strain evidence="6">SpSt-613</strain>
        <strain evidence="5">SpSt-669</strain>
    </source>
</reference>
<evidence type="ECO:0000313" key="6">
    <source>
        <dbReference type="EMBL" id="HGN90528.1"/>
    </source>
</evidence>
<proteinExistence type="predicted"/>
<dbReference type="InterPro" id="IPR000485">
    <property type="entry name" value="AsnC-type_HTH_dom"/>
</dbReference>
<evidence type="ECO:0000259" key="4">
    <source>
        <dbReference type="PROSITE" id="PS50956"/>
    </source>
</evidence>
<comment type="caution">
    <text evidence="6">The sequence shown here is derived from an EMBL/GenBank/DDBJ whole genome shotgun (WGS) entry which is preliminary data.</text>
</comment>
<dbReference type="CDD" id="cd00090">
    <property type="entry name" value="HTH_ARSR"/>
    <property type="match status" value="1"/>
</dbReference>
<dbReference type="Pfam" id="PF01037">
    <property type="entry name" value="AsnC_trans_reg"/>
    <property type="match status" value="1"/>
</dbReference>
<dbReference type="GO" id="GO:0043565">
    <property type="term" value="F:sequence-specific DNA binding"/>
    <property type="evidence" value="ECO:0007669"/>
    <property type="project" value="InterPro"/>
</dbReference>
<dbReference type="EMBL" id="DTCM01000076">
    <property type="protein sequence ID" value="HGL41228.1"/>
    <property type="molecule type" value="Genomic_DNA"/>
</dbReference>
<dbReference type="SUPFAM" id="SSF46785">
    <property type="entry name" value="Winged helix' DNA-binding domain"/>
    <property type="match status" value="1"/>
</dbReference>
<organism evidence="6">
    <name type="scientific">Caldiarchaeum subterraneum</name>
    <dbReference type="NCBI Taxonomy" id="311458"/>
    <lineage>
        <taxon>Archaea</taxon>
        <taxon>Nitrososphaerota</taxon>
        <taxon>Candidatus Caldarchaeales</taxon>
        <taxon>Candidatus Caldarchaeaceae</taxon>
        <taxon>Candidatus Caldarchaeum</taxon>
    </lineage>
</organism>
<dbReference type="AlphaFoldDB" id="A0A7C4I690"/>
<dbReference type="InterPro" id="IPR036388">
    <property type="entry name" value="WH-like_DNA-bd_sf"/>
</dbReference>
<dbReference type="InterPro" id="IPR019887">
    <property type="entry name" value="Tscrpt_reg_AsnC/Lrp_C"/>
</dbReference>
<dbReference type="SUPFAM" id="SSF54909">
    <property type="entry name" value="Dimeric alpha+beta barrel"/>
    <property type="match status" value="1"/>
</dbReference>
<dbReference type="PROSITE" id="PS50956">
    <property type="entry name" value="HTH_ASNC_2"/>
    <property type="match status" value="1"/>
</dbReference>
<dbReference type="SMART" id="SM00344">
    <property type="entry name" value="HTH_ASNC"/>
    <property type="match status" value="1"/>
</dbReference>
<dbReference type="PRINTS" id="PR00033">
    <property type="entry name" value="HTHASNC"/>
</dbReference>
<dbReference type="PANTHER" id="PTHR30154">
    <property type="entry name" value="LEUCINE-RESPONSIVE REGULATORY PROTEIN"/>
    <property type="match status" value="1"/>
</dbReference>
<accession>A0A7C4I690</accession>
<dbReference type="Gene3D" id="1.10.10.10">
    <property type="entry name" value="Winged helix-like DNA-binding domain superfamily/Winged helix DNA-binding domain"/>
    <property type="match status" value="1"/>
</dbReference>
<sequence>MVDELDLKILNVLFEDGRASFADIGRKLGVSENTVRFRFQKLVKTGVIRKVTVLVDHVKLGLKNSAALMLKIDPAELNNVLEELKRLREIANIYQLSGDFDAIAVAYGRDLDHIREIVERIKKIPGIISVNTLVTLRVVKTDTRYGLV</sequence>
<evidence type="ECO:0000313" key="5">
    <source>
        <dbReference type="EMBL" id="HGL41228.1"/>
    </source>
</evidence>
<dbReference type="Gene3D" id="3.30.70.920">
    <property type="match status" value="1"/>
</dbReference>
<keyword evidence="3" id="KW-0804">Transcription</keyword>
<dbReference type="GO" id="GO:0005829">
    <property type="term" value="C:cytosol"/>
    <property type="evidence" value="ECO:0007669"/>
    <property type="project" value="TreeGrafter"/>
</dbReference>
<name>A0A7C4I690_CALS0</name>
<dbReference type="GO" id="GO:0043200">
    <property type="term" value="P:response to amino acid"/>
    <property type="evidence" value="ECO:0007669"/>
    <property type="project" value="TreeGrafter"/>
</dbReference>
<dbReference type="InterPro" id="IPR011008">
    <property type="entry name" value="Dimeric_a/b-barrel"/>
</dbReference>
<gene>
    <name evidence="6" type="ORF">ENT82_05310</name>
    <name evidence="5" type="ORF">ENU43_06150</name>
</gene>
<dbReference type="InterPro" id="IPR011991">
    <property type="entry name" value="ArsR-like_HTH"/>
</dbReference>
<dbReference type="InterPro" id="IPR019888">
    <property type="entry name" value="Tscrpt_reg_AsnC-like"/>
</dbReference>
<evidence type="ECO:0000256" key="3">
    <source>
        <dbReference type="ARBA" id="ARBA00023163"/>
    </source>
</evidence>
<dbReference type="EMBL" id="DTAD01000056">
    <property type="protein sequence ID" value="HGN90528.1"/>
    <property type="molecule type" value="Genomic_DNA"/>
</dbReference>
<protein>
    <submittedName>
        <fullName evidence="6">Lrp/AsnC family transcriptional regulator</fullName>
    </submittedName>
</protein>
<dbReference type="InterPro" id="IPR036390">
    <property type="entry name" value="WH_DNA-bd_sf"/>
</dbReference>